<dbReference type="HOGENOM" id="CLU_003703_13_0_1"/>
<keyword evidence="4" id="KW-1185">Reference proteome</keyword>
<dbReference type="Pfam" id="PF18758">
    <property type="entry name" value="KDZ"/>
    <property type="match status" value="1"/>
</dbReference>
<sequence length="945" mass="107620">FQKDNPLLQWLPERSAFLDEIIRLEGRGSEGTRLNCCCGTDNATHLYRCRDCFGVEMVCLTCVVHRHLSNPLHRIDMWNGSFFQSITLKALGLRVQLGHTPGERCYNAQPVSCDEFTVIDAHGIHDVAVDFCGCETAQIRYKQLLRARWFPATTSDPRTAATFGVLELFHLLSFESKVSAYEFYHSLARRSDNTGTSPIKDRYSAFLRMMREWRHILQLMRAGRGHDPNGIKATPDGGCVVPCPACPHPGINIPNGWENLPPDIRWRYALFLAIDANFRLKRKAISTDDRDPSLNSGWAYFVEERAYKDFLSERTTERQERSTCVSHNAVNSADTKASRGLAATGVGSVVCARHEMRLPNSVGDLQKGEKYVNMDYLVFSVLVSFGLAVFNLSYDIACQWHKKIWSRNSMMPQRLQFNRENKTVRFFVPKFHLKAHIQSCQTAFSFNFSKGVGRTDGEAPERGWADINRVATSTREMGPGNRRDTLDDHFGDWNWKKTTMLGRTLLRKLKEAATAARAHREELAELEGAIDASTLALWRVDVEAWEEDNTKPNPFESRVVPMTQAMVRLQFAERERRDLQDGIDSSLHAEISPSVLIANGLELEDQQRRLRADRKSSSQNPTDNQKAKLQMRSNALQRKLDAWVQVQVLYMPAVAPLRIRIQRDSSPQDELPEDFILFLPSQLNPTTPCDLSLCQIEWQLRYAQADDALNDVRQNVRLHAHLNTFKTLHIRGQRASTRARSALDLAETKKCGSRLKYEAARVALDTLGDRLGMVGWRDTFRPLNVSDMRPMGDVGSAGQSEGRRDIPWIWKSPGVLHNNDAGLQDCLRVEWCKARARASRWSEELSLLIEEMQRVLAFFRWEMVQWNERGTARSFTKDADYEGSLAYAQRQISVREGLIKHFSMLWRDALSAVVAGLDPVPEIHTEMAEDQMPSLEGPPLQADHE</sequence>
<dbReference type="AlphaFoldDB" id="A0A0C9ZX66"/>
<dbReference type="InterPro" id="IPR040521">
    <property type="entry name" value="KDZ"/>
</dbReference>
<name>A0A0C9ZX66_9AGAM</name>
<dbReference type="OrthoDB" id="3261436at2759"/>
<dbReference type="InParanoid" id="A0A0C9ZX66"/>
<organism evidence="3 4">
    <name type="scientific">Suillus luteus UH-Slu-Lm8-n1</name>
    <dbReference type="NCBI Taxonomy" id="930992"/>
    <lineage>
        <taxon>Eukaryota</taxon>
        <taxon>Fungi</taxon>
        <taxon>Dikarya</taxon>
        <taxon>Basidiomycota</taxon>
        <taxon>Agaricomycotina</taxon>
        <taxon>Agaricomycetes</taxon>
        <taxon>Agaricomycetidae</taxon>
        <taxon>Boletales</taxon>
        <taxon>Suillineae</taxon>
        <taxon>Suillaceae</taxon>
        <taxon>Suillus</taxon>
    </lineage>
</organism>
<feature type="domain" description="CxC2-like cysteine cluster KDZ transposase-associated" evidence="2">
    <location>
        <begin position="88"/>
        <end position="195"/>
    </location>
</feature>
<protein>
    <recommendedName>
        <fullName evidence="2">CxC2-like cysteine cluster KDZ transposase-associated domain-containing protein</fullName>
    </recommendedName>
</protein>
<evidence type="ECO:0000259" key="2">
    <source>
        <dbReference type="Pfam" id="PF18803"/>
    </source>
</evidence>
<feature type="region of interest" description="Disordered" evidence="1">
    <location>
        <begin position="608"/>
        <end position="631"/>
    </location>
</feature>
<reference evidence="4" key="2">
    <citation type="submission" date="2015-01" db="EMBL/GenBank/DDBJ databases">
        <title>Evolutionary Origins and Diversification of the Mycorrhizal Mutualists.</title>
        <authorList>
            <consortium name="DOE Joint Genome Institute"/>
            <consortium name="Mycorrhizal Genomics Consortium"/>
            <person name="Kohler A."/>
            <person name="Kuo A."/>
            <person name="Nagy L.G."/>
            <person name="Floudas D."/>
            <person name="Copeland A."/>
            <person name="Barry K.W."/>
            <person name="Cichocki N."/>
            <person name="Veneault-Fourrey C."/>
            <person name="LaButti K."/>
            <person name="Lindquist E.A."/>
            <person name="Lipzen A."/>
            <person name="Lundell T."/>
            <person name="Morin E."/>
            <person name="Murat C."/>
            <person name="Riley R."/>
            <person name="Ohm R."/>
            <person name="Sun H."/>
            <person name="Tunlid A."/>
            <person name="Henrissat B."/>
            <person name="Grigoriev I.V."/>
            <person name="Hibbett D.S."/>
            <person name="Martin F."/>
        </authorList>
    </citation>
    <scope>NUCLEOTIDE SEQUENCE [LARGE SCALE GENOMIC DNA]</scope>
    <source>
        <strain evidence="4">UH-Slu-Lm8-n1</strain>
    </source>
</reference>
<dbReference type="PANTHER" id="PTHR33096:SF1">
    <property type="entry name" value="CXC1-LIKE CYSTEINE CLUSTER ASSOCIATED WITH KDZ TRANSPOSASES DOMAIN-CONTAINING PROTEIN"/>
    <property type="match status" value="1"/>
</dbReference>
<dbReference type="Proteomes" id="UP000054485">
    <property type="component" value="Unassembled WGS sequence"/>
</dbReference>
<dbReference type="EMBL" id="KN835834">
    <property type="protein sequence ID" value="KIK33966.1"/>
    <property type="molecule type" value="Genomic_DNA"/>
</dbReference>
<feature type="non-terminal residue" evidence="3">
    <location>
        <position position="1"/>
    </location>
</feature>
<evidence type="ECO:0000313" key="3">
    <source>
        <dbReference type="EMBL" id="KIK33966.1"/>
    </source>
</evidence>
<evidence type="ECO:0000256" key="1">
    <source>
        <dbReference type="SAM" id="MobiDB-lite"/>
    </source>
</evidence>
<dbReference type="Pfam" id="PF18803">
    <property type="entry name" value="CxC2"/>
    <property type="match status" value="1"/>
</dbReference>
<dbReference type="STRING" id="930992.A0A0C9ZX66"/>
<gene>
    <name evidence="3" type="ORF">CY34DRAFT_98770</name>
</gene>
<dbReference type="InterPro" id="IPR041457">
    <property type="entry name" value="CxC2_KDZ-assoc"/>
</dbReference>
<evidence type="ECO:0000313" key="4">
    <source>
        <dbReference type="Proteomes" id="UP000054485"/>
    </source>
</evidence>
<accession>A0A0C9ZX66</accession>
<dbReference type="PANTHER" id="PTHR33096">
    <property type="entry name" value="CXC2 DOMAIN-CONTAINING PROTEIN"/>
    <property type="match status" value="1"/>
</dbReference>
<proteinExistence type="predicted"/>
<reference evidence="3 4" key="1">
    <citation type="submission" date="2014-04" db="EMBL/GenBank/DDBJ databases">
        <authorList>
            <consortium name="DOE Joint Genome Institute"/>
            <person name="Kuo A."/>
            <person name="Ruytinx J."/>
            <person name="Rineau F."/>
            <person name="Colpaert J."/>
            <person name="Kohler A."/>
            <person name="Nagy L.G."/>
            <person name="Floudas D."/>
            <person name="Copeland A."/>
            <person name="Barry K.W."/>
            <person name="Cichocki N."/>
            <person name="Veneault-Fourrey C."/>
            <person name="LaButti K."/>
            <person name="Lindquist E.A."/>
            <person name="Lipzen A."/>
            <person name="Lundell T."/>
            <person name="Morin E."/>
            <person name="Murat C."/>
            <person name="Sun H."/>
            <person name="Tunlid A."/>
            <person name="Henrissat B."/>
            <person name="Grigoriev I.V."/>
            <person name="Hibbett D.S."/>
            <person name="Martin F."/>
            <person name="Nordberg H.P."/>
            <person name="Cantor M.N."/>
            <person name="Hua S.X."/>
        </authorList>
    </citation>
    <scope>NUCLEOTIDE SEQUENCE [LARGE SCALE GENOMIC DNA]</scope>
    <source>
        <strain evidence="3 4">UH-Slu-Lm8-n1</strain>
    </source>
</reference>